<comment type="subcellular location">
    <subcellularLocation>
        <location evidence="1">Nucleus</location>
        <location evidence="1">Nuclear pore complex</location>
    </subcellularLocation>
</comment>
<dbReference type="Pfam" id="PF21093">
    <property type="entry name" value="Nup188_N-subdom_III"/>
    <property type="match status" value="1"/>
</dbReference>
<keyword evidence="5" id="KW-0811">Translocation</keyword>
<accession>A0A2N1J7A3</accession>
<protein>
    <recommendedName>
        <fullName evidence="8">Nucleoporin Nup188 N-terminal subdomain III domain-containing protein</fullName>
    </recommendedName>
</protein>
<dbReference type="PANTHER" id="PTHR31431">
    <property type="entry name" value="NUCLEOPORIN NUP188 HOMOLOG"/>
    <property type="match status" value="1"/>
</dbReference>
<evidence type="ECO:0000256" key="3">
    <source>
        <dbReference type="ARBA" id="ARBA00022816"/>
    </source>
</evidence>
<evidence type="ECO:0000256" key="6">
    <source>
        <dbReference type="ARBA" id="ARBA00023132"/>
    </source>
</evidence>
<gene>
    <name evidence="9" type="ORF">MVES_003705</name>
</gene>
<dbReference type="GO" id="GO:0044611">
    <property type="term" value="C:nuclear pore inner ring"/>
    <property type="evidence" value="ECO:0007669"/>
    <property type="project" value="TreeGrafter"/>
</dbReference>
<keyword evidence="2" id="KW-0813">Transport</keyword>
<keyword evidence="7" id="KW-0539">Nucleus</keyword>
<dbReference type="Gene3D" id="1.25.10.70">
    <property type="match status" value="1"/>
</dbReference>
<dbReference type="GO" id="GO:0051028">
    <property type="term" value="P:mRNA transport"/>
    <property type="evidence" value="ECO:0007669"/>
    <property type="project" value="UniProtKB-KW"/>
</dbReference>
<proteinExistence type="predicted"/>
<reference evidence="9 10" key="1">
    <citation type="submission" date="2017-10" db="EMBL/GenBank/DDBJ databases">
        <title>A novel species of cold-tolerant Malassezia isolated from bats.</title>
        <authorList>
            <person name="Lorch J.M."/>
            <person name="Palmer J.M."/>
            <person name="Vanderwolf K.J."/>
            <person name="Schmidt K.Z."/>
            <person name="Verant M.L."/>
            <person name="Weller T.J."/>
            <person name="Blehert D.S."/>
        </authorList>
    </citation>
    <scope>NUCLEOTIDE SEQUENCE [LARGE SCALE GENOMIC DNA]</scope>
    <source>
        <strain evidence="9 10">NWHC:44797-103</strain>
    </source>
</reference>
<dbReference type="InterPro" id="IPR044840">
    <property type="entry name" value="Nup188"/>
</dbReference>
<dbReference type="Proteomes" id="UP000232875">
    <property type="component" value="Unassembled WGS sequence"/>
</dbReference>
<keyword evidence="3" id="KW-0509">mRNA transport</keyword>
<evidence type="ECO:0000313" key="9">
    <source>
        <dbReference type="EMBL" id="PKI82429.1"/>
    </source>
</evidence>
<evidence type="ECO:0000256" key="5">
    <source>
        <dbReference type="ARBA" id="ARBA00023010"/>
    </source>
</evidence>
<keyword evidence="6" id="KW-0906">Nuclear pore complex</keyword>
<dbReference type="GO" id="GO:0006405">
    <property type="term" value="P:RNA export from nucleus"/>
    <property type="evidence" value="ECO:0007669"/>
    <property type="project" value="TreeGrafter"/>
</dbReference>
<dbReference type="EMBL" id="KZ454995">
    <property type="protein sequence ID" value="PKI82429.1"/>
    <property type="molecule type" value="Genomic_DNA"/>
</dbReference>
<keyword evidence="4" id="KW-0653">Protein transport</keyword>
<organism evidence="9 10">
    <name type="scientific">Malassezia vespertilionis</name>
    <dbReference type="NCBI Taxonomy" id="2020962"/>
    <lineage>
        <taxon>Eukaryota</taxon>
        <taxon>Fungi</taxon>
        <taxon>Dikarya</taxon>
        <taxon>Basidiomycota</taxon>
        <taxon>Ustilaginomycotina</taxon>
        <taxon>Malasseziomycetes</taxon>
        <taxon>Malasseziales</taxon>
        <taxon>Malasseziaceae</taxon>
        <taxon>Malassezia</taxon>
    </lineage>
</organism>
<evidence type="ECO:0000256" key="4">
    <source>
        <dbReference type="ARBA" id="ARBA00022927"/>
    </source>
</evidence>
<dbReference type="GO" id="GO:0017056">
    <property type="term" value="F:structural constituent of nuclear pore"/>
    <property type="evidence" value="ECO:0007669"/>
    <property type="project" value="InterPro"/>
</dbReference>
<dbReference type="OrthoDB" id="102511at2759"/>
<evidence type="ECO:0000259" key="8">
    <source>
        <dbReference type="Pfam" id="PF21093"/>
    </source>
</evidence>
<dbReference type="GO" id="GO:0006606">
    <property type="term" value="P:protein import into nucleus"/>
    <property type="evidence" value="ECO:0007669"/>
    <property type="project" value="TreeGrafter"/>
</dbReference>
<dbReference type="PANTHER" id="PTHR31431:SF1">
    <property type="entry name" value="NUCLEOPORIN NUP188"/>
    <property type="match status" value="1"/>
</dbReference>
<keyword evidence="10" id="KW-1185">Reference proteome</keyword>
<dbReference type="STRING" id="2020962.A0A2N1J7A3"/>
<evidence type="ECO:0000313" key="10">
    <source>
        <dbReference type="Proteomes" id="UP000232875"/>
    </source>
</evidence>
<feature type="domain" description="Nucleoporin Nup188 N-terminal subdomain III" evidence="8">
    <location>
        <begin position="687"/>
        <end position="1049"/>
    </location>
</feature>
<evidence type="ECO:0000256" key="1">
    <source>
        <dbReference type="ARBA" id="ARBA00004567"/>
    </source>
</evidence>
<evidence type="ECO:0000256" key="7">
    <source>
        <dbReference type="ARBA" id="ARBA00023242"/>
    </source>
</evidence>
<name>A0A2N1J7A3_9BASI</name>
<dbReference type="InterPro" id="IPR048883">
    <property type="entry name" value="Nup188_N-subdom_III"/>
</dbReference>
<evidence type="ECO:0000256" key="2">
    <source>
        <dbReference type="ARBA" id="ARBA00022448"/>
    </source>
</evidence>
<sequence>MNEQGEALLRPSPGSFHDLYEHLEHARQTRAPRELRRMLDSRLDSLRNCGDALGKPCEASRAALANDGSVEYGGRTLPVDELQRELALEISARFDIDQLAALLQLRNFLESEHRSVHALQDAREGARDDFLDAFTVFFFEEQLALIRCISALLRISEDEHNDLYDTALATLDAFADAAFAARCLGWFEQEVSTELLPHIVHDERYSLLWARQGVLRQLALLEVVFLLYYGRLQASPSFLARTLETIQTTRFGHKQANIGFLDMESIALVDCVSHLLTFLAIECLNLEAMLEPVDEDALERGGVQADPALALFAPEPSALETCLGALDAANALVLYAPLLLGWSLVLRRLGQTLDVCPDAALYAATTVYDNGPPIWRRLAQGAMDPTMDLFAVLRALLASPLLSSTGDLLGASNLSALAYRAVFKGLLLALTELVEPAYLPDFDALVAIWAATFGPQAASDAPGSADASQGIASLCVQFWTADMPFPTRASVLTTARRRFPAAFLPLVELARALSGNAQGSTALPPAVSDASAAVLDYVAALPTLALPLIHAGAAGLQPWEKVEQHTACVQYRLQCPWQVPATTLVLPQGTQGMLISPLDSTPPIVLWELAQPVSGWRIMRDALAACVAPPPRRTHDQEVWDEAAPLAALSPDLHDAAAPIADAFVAVLASDAALASALLAHLDDAPSLVHAALEMLRGALRSTPLNTRMVCAGYKLLGALLFHAPNEIWQHVRATNLLLGSPGNVPLLDTAHAETSALLEAEVASGRFAGTLALFDLIAKLVHELQVAQFAEPAELLAVKAQVLRRAMHWVLASVWPEHQAWTYAKASDRTELGLRCVRLFSAVLSDAAFAAHHASARAIASLTESVRRAFGEDASASSLAPLLSVLGHGERMIDLLYTKGQVYHARLTETLVETYLHFALLLAHRTAPHRLTTLFFRLAPSPARDLHAPPIELAKAVLRYVWAPMPPPLSALAAQFVAAICRAADVRSTFRLAAHLGSAHDVERTAAHLLGVVENTYEDLALRVAVWHLFSTLLASQPAMATLLLTGRLAWGNVTNAPSNTVLRLAVDSIQMWEELWESAPDLLDAIVQFLHGAWAHALAHPAVFDTIKQDTAVWDALGSLIARDTEPAPRLCAAHDGALHLDVEHASEQVRLYAFRAMAQTRTLHLFAMDLQAPPKDKKGSLRALAHTVRAADFAEVLARTAGAETDAPHDYAAKLQRLVPSIALDALRLAPRRDAFDTSRVYGAAYLYARTDYAAKLQGVLPALAPEDHAALQHDADALLAGLNLAWSLVDAQAARTAAWSACFSTGTGALLADAEARGALGAIQQTFVHAASCLAPRLAADVPFARTHKLALLAALLAAGWAPKTRAAHFASLVPQLASIVARHHSDAQQPLFQLLLTTVAAARREPESCASLAQPLGSMLSHTVASLQQRVATASLDASAVAAAARTETDLEMLVAVVSTAVRLPISHLAWLQPLQTSNTLHTCLQLVCDAPLVGLGGMDTPTSMSHVRFLAPLLRLFATLAAQRAACEMTAESRVMSALCTNALSALLERGALAAVLPSGEPSPLHALWLLMLQIVVALIENLGTTAPGLDARFVDAEVEAFVLLYAAQIRRSLLFAPASHSALDVAQLLELGLVLRLFYAMWHAKSPRMPPGACAPTDRAKALVPLGAELVHAAPHLLQQLAYLCQHPQELRAEMGFAAHHALENGPGARALAAAEDALRSALGTLLALLWDVTGGSTVLLGDVGAWPPLPAVLEPTLHVSVGGKASLGTLLELASAWTDRARTMELHDPARTALCRAMEQSVGLCATQALAWANARRPPDLSAASIALAKQAETEIEAGIGRDIAAAVRAAQGVCGVQNTDTLWPVLYSVAAQQLGAAPAP</sequence>